<feature type="compositionally biased region" description="Basic and acidic residues" evidence="1">
    <location>
        <begin position="265"/>
        <end position="282"/>
    </location>
</feature>
<dbReference type="Proteomes" id="UP001302812">
    <property type="component" value="Unassembled WGS sequence"/>
</dbReference>
<protein>
    <submittedName>
        <fullName evidence="2">Uncharacterized protein</fullName>
    </submittedName>
</protein>
<gene>
    <name evidence="2" type="ORF">N656DRAFT_307621</name>
</gene>
<evidence type="ECO:0000313" key="3">
    <source>
        <dbReference type="Proteomes" id="UP001302812"/>
    </source>
</evidence>
<name>A0AAN6QGT3_9PEZI</name>
<evidence type="ECO:0000313" key="2">
    <source>
        <dbReference type="EMBL" id="KAK4109899.1"/>
    </source>
</evidence>
<sequence>MLRMDQCQHVSNLHPPSVSSSLIGLLCFAKQPTVVGCQTAVSKRRQGAVRVLLRTGASHLERMNALGTRWSNSDEPMHLPQGRPLKQKTKIAVSPFSSAGCLLICTSMLSYLNQNKMARSSPKTPAPKPNADESSSKPLPADPEDLVVPLQRPGTSGTEAALKMTTRQASQRLRQAERAERAYRARKRSAAARANWASSKDNFRQAKEHFALGVKLMVAVVKGAPYVVREKQEARRAKRDEAKRKKVEEKRRKLEEKIAAVTAAERSEAERESDGEGLAKEG</sequence>
<feature type="region of interest" description="Disordered" evidence="1">
    <location>
        <begin position="232"/>
        <end position="282"/>
    </location>
</feature>
<comment type="caution">
    <text evidence="2">The sequence shown here is derived from an EMBL/GenBank/DDBJ whole genome shotgun (WGS) entry which is preliminary data.</text>
</comment>
<keyword evidence="3" id="KW-1185">Reference proteome</keyword>
<feature type="compositionally biased region" description="Basic and acidic residues" evidence="1">
    <location>
        <begin position="232"/>
        <end position="258"/>
    </location>
</feature>
<dbReference type="RefSeq" id="XP_064667469.1">
    <property type="nucleotide sequence ID" value="XM_064809191.1"/>
</dbReference>
<reference evidence="2" key="1">
    <citation type="journal article" date="2023" name="Mol. Phylogenet. Evol.">
        <title>Genome-scale phylogeny and comparative genomics of the fungal order Sordariales.</title>
        <authorList>
            <person name="Hensen N."/>
            <person name="Bonometti L."/>
            <person name="Westerberg I."/>
            <person name="Brannstrom I.O."/>
            <person name="Guillou S."/>
            <person name="Cros-Aarteil S."/>
            <person name="Calhoun S."/>
            <person name="Haridas S."/>
            <person name="Kuo A."/>
            <person name="Mondo S."/>
            <person name="Pangilinan J."/>
            <person name="Riley R."/>
            <person name="LaButti K."/>
            <person name="Andreopoulos B."/>
            <person name="Lipzen A."/>
            <person name="Chen C."/>
            <person name="Yan M."/>
            <person name="Daum C."/>
            <person name="Ng V."/>
            <person name="Clum A."/>
            <person name="Steindorff A."/>
            <person name="Ohm R.A."/>
            <person name="Martin F."/>
            <person name="Silar P."/>
            <person name="Natvig D.O."/>
            <person name="Lalanne C."/>
            <person name="Gautier V."/>
            <person name="Ament-Velasquez S.L."/>
            <person name="Kruys A."/>
            <person name="Hutchinson M.I."/>
            <person name="Powell A.J."/>
            <person name="Barry K."/>
            <person name="Miller A.N."/>
            <person name="Grigoriev I.V."/>
            <person name="Debuchy R."/>
            <person name="Gladieux P."/>
            <person name="Hiltunen Thoren M."/>
            <person name="Johannesson H."/>
        </authorList>
    </citation>
    <scope>NUCLEOTIDE SEQUENCE</scope>
    <source>
        <strain evidence="2">CBS 508.74</strain>
    </source>
</reference>
<dbReference type="GeneID" id="89933314"/>
<reference evidence="2" key="2">
    <citation type="submission" date="2023-05" db="EMBL/GenBank/DDBJ databases">
        <authorList>
            <consortium name="Lawrence Berkeley National Laboratory"/>
            <person name="Steindorff A."/>
            <person name="Hensen N."/>
            <person name="Bonometti L."/>
            <person name="Westerberg I."/>
            <person name="Brannstrom I.O."/>
            <person name="Guillou S."/>
            <person name="Cros-Aarteil S."/>
            <person name="Calhoun S."/>
            <person name="Haridas S."/>
            <person name="Kuo A."/>
            <person name="Mondo S."/>
            <person name="Pangilinan J."/>
            <person name="Riley R."/>
            <person name="Labutti K."/>
            <person name="Andreopoulos B."/>
            <person name="Lipzen A."/>
            <person name="Chen C."/>
            <person name="Yanf M."/>
            <person name="Daum C."/>
            <person name="Ng V."/>
            <person name="Clum A."/>
            <person name="Ohm R."/>
            <person name="Martin F."/>
            <person name="Silar P."/>
            <person name="Natvig D."/>
            <person name="Lalanne C."/>
            <person name="Gautier V."/>
            <person name="Ament-Velasquez S.L."/>
            <person name="Kruys A."/>
            <person name="Hutchinson M.I."/>
            <person name="Powell A.J."/>
            <person name="Barry K."/>
            <person name="Miller A.N."/>
            <person name="Grigoriev I.V."/>
            <person name="Debuchy R."/>
            <person name="Gladieux P."/>
            <person name="Thoren M.H."/>
            <person name="Johannesson H."/>
        </authorList>
    </citation>
    <scope>NUCLEOTIDE SEQUENCE</scope>
    <source>
        <strain evidence="2">CBS 508.74</strain>
    </source>
</reference>
<dbReference type="AlphaFoldDB" id="A0AAN6QGT3"/>
<proteinExistence type="predicted"/>
<evidence type="ECO:0000256" key="1">
    <source>
        <dbReference type="SAM" id="MobiDB-lite"/>
    </source>
</evidence>
<organism evidence="2 3">
    <name type="scientific">Canariomyces notabilis</name>
    <dbReference type="NCBI Taxonomy" id="2074819"/>
    <lineage>
        <taxon>Eukaryota</taxon>
        <taxon>Fungi</taxon>
        <taxon>Dikarya</taxon>
        <taxon>Ascomycota</taxon>
        <taxon>Pezizomycotina</taxon>
        <taxon>Sordariomycetes</taxon>
        <taxon>Sordariomycetidae</taxon>
        <taxon>Sordariales</taxon>
        <taxon>Chaetomiaceae</taxon>
        <taxon>Canariomyces</taxon>
    </lineage>
</organism>
<feature type="region of interest" description="Disordered" evidence="1">
    <location>
        <begin position="118"/>
        <end position="160"/>
    </location>
</feature>
<dbReference type="EMBL" id="MU853353">
    <property type="protein sequence ID" value="KAK4109899.1"/>
    <property type="molecule type" value="Genomic_DNA"/>
</dbReference>
<accession>A0AAN6QGT3</accession>